<name>A0A2U2MU68_9BIFI</name>
<dbReference type="EMBL" id="QFFN01000004">
    <property type="protein sequence ID" value="PWG60352.1"/>
    <property type="molecule type" value="Genomic_DNA"/>
</dbReference>
<dbReference type="RefSeq" id="WP_109136816.1">
    <property type="nucleotide sequence ID" value="NZ_QFFN01000004.1"/>
</dbReference>
<keyword evidence="4" id="KW-1185">Reference proteome</keyword>
<evidence type="ECO:0000256" key="1">
    <source>
        <dbReference type="SAM" id="Phobius"/>
    </source>
</evidence>
<keyword evidence="1" id="KW-0472">Membrane</keyword>
<dbReference type="Pfam" id="PF13399">
    <property type="entry name" value="LytR_C"/>
    <property type="match status" value="1"/>
</dbReference>
<evidence type="ECO:0000313" key="4">
    <source>
        <dbReference type="Proteomes" id="UP000245753"/>
    </source>
</evidence>
<sequence length="212" mass="22684">MTNPEAFDERKARQQFVRDRQKIVFTIMIALLAVVLVVAFLFYFGVLGKSATTMAAEKPNYGVTAPCATTDGTGTAKSVAAGSVSVRVLNATGKAGLADAVSESLVNRGFTAKGVANYPGTKTFERTEIRFGKNGINQAYTLAGHFNDAILRMDDRADKLVDVIIGSTFSNLVDEDSVKTGTDQELTSIQNCVSPDQIKNLPSAVQHDAVTK</sequence>
<dbReference type="InterPro" id="IPR027381">
    <property type="entry name" value="LytR/CpsA/Psr_C"/>
</dbReference>
<feature type="transmembrane region" description="Helical" evidence="1">
    <location>
        <begin position="23"/>
        <end position="44"/>
    </location>
</feature>
<reference evidence="3 4" key="1">
    <citation type="journal article" date="2018" name="Int. J. Syst. Evol. Microbiol.">
        <title>Bifidobacterium catulorum sp. nov., a novel taxon from the faeces of the baby common marmoset (Callithrix jacchus).</title>
        <authorList>
            <person name="Modesto M."/>
            <person name="Michelini S."/>
            <person name="Oki K."/>
            <person name="Biavati B."/>
            <person name="Watanabe K."/>
            <person name="Mattarelli P."/>
        </authorList>
    </citation>
    <scope>NUCLEOTIDE SEQUENCE [LARGE SCALE GENOMIC DNA]</scope>
    <source>
        <strain evidence="3 4">MRM 8.19</strain>
    </source>
</reference>
<keyword evidence="1" id="KW-0812">Transmembrane</keyword>
<protein>
    <recommendedName>
        <fullName evidence="2">LytR/CpsA/Psr regulator C-terminal domain-containing protein</fullName>
    </recommendedName>
</protein>
<feature type="domain" description="LytR/CpsA/Psr regulator C-terminal" evidence="2">
    <location>
        <begin position="83"/>
        <end position="169"/>
    </location>
</feature>
<dbReference type="AlphaFoldDB" id="A0A2U2MU68"/>
<comment type="caution">
    <text evidence="3">The sequence shown here is derived from an EMBL/GenBank/DDBJ whole genome shotgun (WGS) entry which is preliminary data.</text>
</comment>
<evidence type="ECO:0000313" key="3">
    <source>
        <dbReference type="EMBL" id="PWG60352.1"/>
    </source>
</evidence>
<dbReference type="Gene3D" id="3.30.70.2390">
    <property type="match status" value="1"/>
</dbReference>
<evidence type="ECO:0000259" key="2">
    <source>
        <dbReference type="Pfam" id="PF13399"/>
    </source>
</evidence>
<organism evidence="3 4">
    <name type="scientific">Bifidobacterium catulorum</name>
    <dbReference type="NCBI Taxonomy" id="1630173"/>
    <lineage>
        <taxon>Bacteria</taxon>
        <taxon>Bacillati</taxon>
        <taxon>Actinomycetota</taxon>
        <taxon>Actinomycetes</taxon>
        <taxon>Bifidobacteriales</taxon>
        <taxon>Bifidobacteriaceae</taxon>
        <taxon>Bifidobacterium</taxon>
    </lineage>
</organism>
<gene>
    <name evidence="3" type="ORF">DF200_03020</name>
</gene>
<proteinExistence type="predicted"/>
<dbReference type="Proteomes" id="UP000245753">
    <property type="component" value="Unassembled WGS sequence"/>
</dbReference>
<accession>A0A2U2MU68</accession>
<keyword evidence="1" id="KW-1133">Transmembrane helix</keyword>
<dbReference type="OrthoDB" id="3267444at2"/>